<keyword evidence="1" id="KW-1133">Transmembrane helix</keyword>
<evidence type="ECO:0000256" key="1">
    <source>
        <dbReference type="SAM" id="Phobius"/>
    </source>
</evidence>
<evidence type="ECO:0000313" key="2">
    <source>
        <dbReference type="EMBL" id="MBX50054.1"/>
    </source>
</evidence>
<feature type="transmembrane region" description="Helical" evidence="1">
    <location>
        <begin position="9"/>
        <end position="28"/>
    </location>
</feature>
<keyword evidence="1" id="KW-0472">Membrane</keyword>
<organism evidence="2">
    <name type="scientific">Rhizophora mucronata</name>
    <name type="common">Asiatic mangrove</name>
    <dbReference type="NCBI Taxonomy" id="61149"/>
    <lineage>
        <taxon>Eukaryota</taxon>
        <taxon>Viridiplantae</taxon>
        <taxon>Streptophyta</taxon>
        <taxon>Embryophyta</taxon>
        <taxon>Tracheophyta</taxon>
        <taxon>Spermatophyta</taxon>
        <taxon>Magnoliopsida</taxon>
        <taxon>eudicotyledons</taxon>
        <taxon>Gunneridae</taxon>
        <taxon>Pentapetalae</taxon>
        <taxon>rosids</taxon>
        <taxon>fabids</taxon>
        <taxon>Malpighiales</taxon>
        <taxon>Rhizophoraceae</taxon>
        <taxon>Rhizophora</taxon>
    </lineage>
</organism>
<sequence length="32" mass="3870">MVLYIDGTIMYITYCLKLSSFLILYYGYNCYQ</sequence>
<dbReference type="EMBL" id="GGEC01069570">
    <property type="protein sequence ID" value="MBX50054.1"/>
    <property type="molecule type" value="Transcribed_RNA"/>
</dbReference>
<keyword evidence="1" id="KW-0812">Transmembrane</keyword>
<accession>A0A2P2P5M4</accession>
<protein>
    <submittedName>
        <fullName evidence="2">Uncharacterized protein</fullName>
    </submittedName>
</protein>
<reference evidence="2" key="1">
    <citation type="submission" date="2018-02" db="EMBL/GenBank/DDBJ databases">
        <title>Rhizophora mucronata_Transcriptome.</title>
        <authorList>
            <person name="Meera S.P."/>
            <person name="Sreeshan A."/>
            <person name="Augustine A."/>
        </authorList>
    </citation>
    <scope>NUCLEOTIDE SEQUENCE</scope>
    <source>
        <tissue evidence="2">Leaf</tissue>
    </source>
</reference>
<proteinExistence type="predicted"/>
<name>A0A2P2P5M4_RHIMU</name>
<dbReference type="AlphaFoldDB" id="A0A2P2P5M4"/>